<dbReference type="Gene3D" id="3.90.70.10">
    <property type="entry name" value="Cysteine proteinases"/>
    <property type="match status" value="1"/>
</dbReference>
<dbReference type="RefSeq" id="WP_204918132.1">
    <property type="nucleotide sequence ID" value="NZ_BAAAQP010000003.1"/>
</dbReference>
<keyword evidence="6" id="KW-1185">Reference proteome</keyword>
<gene>
    <name evidence="5" type="ORF">JOE57_002322</name>
</gene>
<dbReference type="SUPFAM" id="SSF69318">
    <property type="entry name" value="Integrin alpha N-terminal domain"/>
    <property type="match status" value="1"/>
</dbReference>
<dbReference type="InterPro" id="IPR013128">
    <property type="entry name" value="Peptidase_C1A"/>
</dbReference>
<name>A0ABS2RK67_9ACTN</name>
<evidence type="ECO:0000256" key="1">
    <source>
        <dbReference type="ARBA" id="ARBA00008455"/>
    </source>
</evidence>
<accession>A0ABS2RK67</accession>
<dbReference type="SUPFAM" id="SSF54001">
    <property type="entry name" value="Cysteine proteinases"/>
    <property type="match status" value="1"/>
</dbReference>
<dbReference type="PRINTS" id="PR00705">
    <property type="entry name" value="PAPAIN"/>
</dbReference>
<dbReference type="InterPro" id="IPR025660">
    <property type="entry name" value="Pept_his_AS"/>
</dbReference>
<protein>
    <submittedName>
        <fullName evidence="5">C1A family cysteine protease</fullName>
    </submittedName>
</protein>
<evidence type="ECO:0000313" key="5">
    <source>
        <dbReference type="EMBL" id="MBM7799401.1"/>
    </source>
</evidence>
<keyword evidence="2" id="KW-0732">Signal</keyword>
<dbReference type="Pfam" id="PF13517">
    <property type="entry name" value="FG-GAP_3"/>
    <property type="match status" value="2"/>
</dbReference>
<evidence type="ECO:0000256" key="3">
    <source>
        <dbReference type="ARBA" id="ARBA00023157"/>
    </source>
</evidence>
<dbReference type="InterPro" id="IPR000668">
    <property type="entry name" value="Peptidase_C1A_C"/>
</dbReference>
<dbReference type="InterPro" id="IPR038765">
    <property type="entry name" value="Papain-like_cys_pep_sf"/>
</dbReference>
<organism evidence="5 6">
    <name type="scientific">Microlunatus panaciterrae</name>
    <dbReference type="NCBI Taxonomy" id="400768"/>
    <lineage>
        <taxon>Bacteria</taxon>
        <taxon>Bacillati</taxon>
        <taxon>Actinomycetota</taxon>
        <taxon>Actinomycetes</taxon>
        <taxon>Propionibacteriales</taxon>
        <taxon>Propionibacteriaceae</taxon>
        <taxon>Microlunatus</taxon>
    </lineage>
</organism>
<keyword evidence="3" id="KW-1015">Disulfide bond</keyword>
<dbReference type="InterPro" id="IPR013517">
    <property type="entry name" value="FG-GAP"/>
</dbReference>
<dbReference type="PROSITE" id="PS00640">
    <property type="entry name" value="THIOL_PROTEASE_ASN"/>
    <property type="match status" value="1"/>
</dbReference>
<feature type="domain" description="Peptidase C1A papain C-terminal" evidence="4">
    <location>
        <begin position="74"/>
        <end position="290"/>
    </location>
</feature>
<dbReference type="PANTHER" id="PTHR12411">
    <property type="entry name" value="CYSTEINE PROTEASE FAMILY C1-RELATED"/>
    <property type="match status" value="1"/>
</dbReference>
<dbReference type="InterPro" id="IPR039417">
    <property type="entry name" value="Peptidase_C1A_papain-like"/>
</dbReference>
<evidence type="ECO:0000256" key="2">
    <source>
        <dbReference type="ARBA" id="ARBA00022729"/>
    </source>
</evidence>
<dbReference type="EMBL" id="JAFBCF010000001">
    <property type="protein sequence ID" value="MBM7799401.1"/>
    <property type="molecule type" value="Genomic_DNA"/>
</dbReference>
<sequence length="577" mass="62912">MALERREARQLQSQIDSVEAGWQAADTVHSALSDQEKRLRLGYVPGPGELPLREREQSVQLRRQTALAVEATARPRAWDLRDIAGHSFITSVKDQGSCGACVAFGTIAALEGTLRLARKNPELPVNYSEAHLFYCHGRADGARCDTGWDVDRALDALRHKGVVDDSCYRYLPKDQACAGLCKDSPTRRTMISSWRSLGSPEAMKAWLSSNKGPLIACFNVYDDFFYYGGGVYRYVQGEFVGGHCVCVVGYNDAGRYWICKNSWGTSWGEQGFVRFGYDECGIDFEMWTVEGVRTPFEQWTRGPFFGSHGTFFADVTGDGRADAIAVGNRVTVRRSTGRSFSANEAWTTGPFYGRLGTCFADVTGDGKADAIAVNRGRITVRRSTGKAFGPNEDWTGGSFFGTRGTFFADVTGDGRADAIAVNDDKILVRRSTGSAFGPVEDWTSGPFFGSKSTHFADLTGDGRADAIAVNGEAVIVRRSTGNAFRGNEQWTTGPFFGSVGTYFADLSGDGKADAIAINPGGLTVRRSNGRGFEPRSVTWAQGPFMGTRGTFFADTTRSGHQDVISVGEDKVTVWFSR</sequence>
<keyword evidence="5" id="KW-0645">Protease</keyword>
<dbReference type="InterPro" id="IPR028994">
    <property type="entry name" value="Integrin_alpha_N"/>
</dbReference>
<dbReference type="GO" id="GO:0008233">
    <property type="term" value="F:peptidase activity"/>
    <property type="evidence" value="ECO:0007669"/>
    <property type="project" value="UniProtKB-KW"/>
</dbReference>
<dbReference type="InterPro" id="IPR025661">
    <property type="entry name" value="Pept_asp_AS"/>
</dbReference>
<comment type="similarity">
    <text evidence="1">Belongs to the peptidase C1 family.</text>
</comment>
<dbReference type="Proteomes" id="UP000704762">
    <property type="component" value="Unassembled WGS sequence"/>
</dbReference>
<dbReference type="Pfam" id="PF00112">
    <property type="entry name" value="Peptidase_C1"/>
    <property type="match status" value="1"/>
</dbReference>
<evidence type="ECO:0000313" key="6">
    <source>
        <dbReference type="Proteomes" id="UP000704762"/>
    </source>
</evidence>
<dbReference type="SMART" id="SM00645">
    <property type="entry name" value="Pept_C1"/>
    <property type="match status" value="1"/>
</dbReference>
<keyword evidence="5" id="KW-0378">Hydrolase</keyword>
<dbReference type="GO" id="GO:0006508">
    <property type="term" value="P:proteolysis"/>
    <property type="evidence" value="ECO:0007669"/>
    <property type="project" value="UniProtKB-KW"/>
</dbReference>
<comment type="caution">
    <text evidence="5">The sequence shown here is derived from an EMBL/GenBank/DDBJ whole genome shotgun (WGS) entry which is preliminary data.</text>
</comment>
<reference evidence="5 6" key="1">
    <citation type="submission" date="2021-01" db="EMBL/GenBank/DDBJ databases">
        <title>Sequencing the genomes of 1000 actinobacteria strains.</title>
        <authorList>
            <person name="Klenk H.-P."/>
        </authorList>
    </citation>
    <scope>NUCLEOTIDE SEQUENCE [LARGE SCALE GENOMIC DNA]</scope>
    <source>
        <strain evidence="5 6">DSM 18662</strain>
    </source>
</reference>
<proteinExistence type="inferred from homology"/>
<evidence type="ECO:0000259" key="4">
    <source>
        <dbReference type="SMART" id="SM00645"/>
    </source>
</evidence>
<dbReference type="PROSITE" id="PS00639">
    <property type="entry name" value="THIOL_PROTEASE_HIS"/>
    <property type="match status" value="1"/>
</dbReference>
<dbReference type="CDD" id="cd02248">
    <property type="entry name" value="Peptidase_C1A"/>
    <property type="match status" value="1"/>
</dbReference>